<name>A0A6J5DG09_9BURK</name>
<dbReference type="AlphaFoldDB" id="A0A6J5DG09"/>
<dbReference type="SUPFAM" id="SSF53335">
    <property type="entry name" value="S-adenosyl-L-methionine-dependent methyltransferases"/>
    <property type="match status" value="1"/>
</dbReference>
<gene>
    <name evidence="2" type="primary">COQ5_3</name>
    <name evidence="2" type="ORF">LMG29542_01705</name>
</gene>
<protein>
    <submittedName>
        <fullName evidence="2">2-methoxy-6-polyprenyl-1,4-benzoquinol methylase, mitochondrial</fullName>
        <ecNumber evidence="2">2.1.1.163</ecNumber>
    </submittedName>
</protein>
<accession>A0A6J5DG09</accession>
<sequence length="273" mass="29532">MTSVQQDGFTAFEHEAWERIVSSYKAKFGELTQQSNDALLDVLGVGAGTRFLDVATGPGYVAAVAARRGAHSAGIDFAQGMVDEARRTYSDIEFHHGSAEALPFPDGSFDAVGISFGILHFAQPEKALAEVFRVLRSGGKVAFTVWATPERAVGFGIVLKAVETYGRMDVPLPPGPPFTRFSDWSECERTLRAAGFIEPQVVEVGQTLHTRAPETSFHVMLHGAVRISALLRAQTPQARDSIEKSVLADCAPYRDGDEIRVPMPCVLASAIKP</sequence>
<evidence type="ECO:0000259" key="1">
    <source>
        <dbReference type="Pfam" id="PF08241"/>
    </source>
</evidence>
<dbReference type="InterPro" id="IPR029063">
    <property type="entry name" value="SAM-dependent_MTases_sf"/>
</dbReference>
<dbReference type="GO" id="GO:0008757">
    <property type="term" value="F:S-adenosylmethionine-dependent methyltransferase activity"/>
    <property type="evidence" value="ECO:0007669"/>
    <property type="project" value="InterPro"/>
</dbReference>
<dbReference type="EC" id="2.1.1.163" evidence="2"/>
<dbReference type="PANTHER" id="PTHR43591:SF24">
    <property type="entry name" value="2-METHOXY-6-POLYPRENYL-1,4-BENZOQUINOL METHYLASE, MITOCHONDRIAL"/>
    <property type="match status" value="1"/>
</dbReference>
<evidence type="ECO:0000313" key="2">
    <source>
        <dbReference type="EMBL" id="CAB3752171.1"/>
    </source>
</evidence>
<feature type="domain" description="Methyltransferase type 11" evidence="1">
    <location>
        <begin position="52"/>
        <end position="143"/>
    </location>
</feature>
<dbReference type="EMBL" id="CADIKH010000006">
    <property type="protein sequence ID" value="CAB3752171.1"/>
    <property type="molecule type" value="Genomic_DNA"/>
</dbReference>
<dbReference type="GO" id="GO:0032259">
    <property type="term" value="P:methylation"/>
    <property type="evidence" value="ECO:0007669"/>
    <property type="project" value="UniProtKB-KW"/>
</dbReference>
<keyword evidence="3" id="KW-1185">Reference proteome</keyword>
<dbReference type="CDD" id="cd02440">
    <property type="entry name" value="AdoMet_MTases"/>
    <property type="match status" value="1"/>
</dbReference>
<organism evidence="2 3">
    <name type="scientific">Paraburkholderia humisilvae</name>
    <dbReference type="NCBI Taxonomy" id="627669"/>
    <lineage>
        <taxon>Bacteria</taxon>
        <taxon>Pseudomonadati</taxon>
        <taxon>Pseudomonadota</taxon>
        <taxon>Betaproteobacteria</taxon>
        <taxon>Burkholderiales</taxon>
        <taxon>Burkholderiaceae</taxon>
        <taxon>Paraburkholderia</taxon>
    </lineage>
</organism>
<dbReference type="Pfam" id="PF08241">
    <property type="entry name" value="Methyltransf_11"/>
    <property type="match status" value="1"/>
</dbReference>
<evidence type="ECO:0000313" key="3">
    <source>
        <dbReference type="Proteomes" id="UP000494363"/>
    </source>
</evidence>
<keyword evidence="2" id="KW-0808">Transferase</keyword>
<dbReference type="RefSeq" id="WP_175226009.1">
    <property type="nucleotide sequence ID" value="NZ_CADIKH010000006.1"/>
</dbReference>
<dbReference type="PANTHER" id="PTHR43591">
    <property type="entry name" value="METHYLTRANSFERASE"/>
    <property type="match status" value="1"/>
</dbReference>
<proteinExistence type="predicted"/>
<reference evidence="2 3" key="1">
    <citation type="submission" date="2020-04" db="EMBL/GenBank/DDBJ databases">
        <authorList>
            <person name="De Canck E."/>
        </authorList>
    </citation>
    <scope>NUCLEOTIDE SEQUENCE [LARGE SCALE GENOMIC DNA]</scope>
    <source>
        <strain evidence="2 3">LMG 29542</strain>
    </source>
</reference>
<dbReference type="GO" id="GO:0043770">
    <property type="term" value="F:demethylmenaquinone methyltransferase activity"/>
    <property type="evidence" value="ECO:0007669"/>
    <property type="project" value="UniProtKB-EC"/>
</dbReference>
<keyword evidence="2" id="KW-0489">Methyltransferase</keyword>
<dbReference type="Gene3D" id="3.40.50.150">
    <property type="entry name" value="Vaccinia Virus protein VP39"/>
    <property type="match status" value="1"/>
</dbReference>
<dbReference type="InterPro" id="IPR013216">
    <property type="entry name" value="Methyltransf_11"/>
</dbReference>
<dbReference type="Proteomes" id="UP000494363">
    <property type="component" value="Unassembled WGS sequence"/>
</dbReference>